<evidence type="ECO:0000313" key="2">
    <source>
        <dbReference type="EMBL" id="OQX50729.1"/>
    </source>
</evidence>
<dbReference type="AlphaFoldDB" id="A0A1W9NXC6"/>
<feature type="transmembrane region" description="Helical" evidence="1">
    <location>
        <begin position="211"/>
        <end position="229"/>
    </location>
</feature>
<evidence type="ECO:0000313" key="3">
    <source>
        <dbReference type="Proteomes" id="UP000192520"/>
    </source>
</evidence>
<evidence type="ECO:0000256" key="1">
    <source>
        <dbReference type="SAM" id="Phobius"/>
    </source>
</evidence>
<reference evidence="3" key="1">
    <citation type="submission" date="2017-03" db="EMBL/GenBank/DDBJ databases">
        <title>Novel pathways for hydrocarbon cycling and metabolic interdependencies in hydrothermal sediment communities.</title>
        <authorList>
            <person name="Dombrowski N."/>
            <person name="Seitz K."/>
            <person name="Teske A."/>
            <person name="Baker B."/>
        </authorList>
    </citation>
    <scope>NUCLEOTIDE SEQUENCE [LARGE SCALE GENOMIC DNA]</scope>
</reference>
<keyword evidence="1" id="KW-1133">Transmembrane helix</keyword>
<keyword evidence="1" id="KW-0472">Membrane</keyword>
<dbReference type="Proteomes" id="UP000192520">
    <property type="component" value="Unassembled WGS sequence"/>
</dbReference>
<protein>
    <submittedName>
        <fullName evidence="2">Uncharacterized protein</fullName>
    </submittedName>
</protein>
<organism evidence="2 3">
    <name type="scientific">candidate division CPR3 bacterium 4484_211</name>
    <dbReference type="NCBI Taxonomy" id="1968527"/>
    <lineage>
        <taxon>Bacteria</taxon>
        <taxon>Bacteria division CPR3</taxon>
    </lineage>
</organism>
<comment type="caution">
    <text evidence="2">The sequence shown here is derived from an EMBL/GenBank/DDBJ whole genome shotgun (WGS) entry which is preliminary data.</text>
</comment>
<dbReference type="EMBL" id="MZGJ01000022">
    <property type="protein sequence ID" value="OQX50729.1"/>
    <property type="molecule type" value="Genomic_DNA"/>
</dbReference>
<gene>
    <name evidence="2" type="ORF">B5M47_03330</name>
</gene>
<sequence length="241" mass="26165">MKQFRTIILLTISLALPTLSPPPREVLAQTDQNCINAQWGSAPLFNKKDIKPGDKFANSVTITKTSNGNSDIGISAVLNCGNCTSAEISQKMDFLSQFLLTIYDTTNNKQIYPAGGNTSSPFSNLFVDEGKEIYLASLSKGETVNYEFQIEFPSKITSYQGEEANFDINIGCIAQGQVRSLDTKVSAEWLGDKEGAVKGAFLGVLPKTGQTAASLAIAIIFFTLIIAAVRKSWKNLPPLNR</sequence>
<accession>A0A1W9NXC6</accession>
<dbReference type="STRING" id="1968527.B5M47_03330"/>
<name>A0A1W9NXC6_UNCC3</name>
<keyword evidence="1" id="KW-0812">Transmembrane</keyword>
<proteinExistence type="predicted"/>